<accession>A0A327MJ13</accession>
<gene>
    <name evidence="4" type="ORF">DOO78_03460</name>
</gene>
<dbReference type="AlphaFoldDB" id="A0A327MJ13"/>
<dbReference type="PANTHER" id="PTHR47235">
    <property type="entry name" value="BLR6548 PROTEIN"/>
    <property type="match status" value="1"/>
</dbReference>
<dbReference type="Proteomes" id="UP000249065">
    <property type="component" value="Unassembled WGS sequence"/>
</dbReference>
<evidence type="ECO:0000313" key="4">
    <source>
        <dbReference type="EMBL" id="RAI60158.1"/>
    </source>
</evidence>
<evidence type="ECO:0000313" key="5">
    <source>
        <dbReference type="Proteomes" id="UP000249065"/>
    </source>
</evidence>
<dbReference type="PROSITE" id="PS51318">
    <property type="entry name" value="TAT"/>
    <property type="match status" value="1"/>
</dbReference>
<comment type="similarity">
    <text evidence="1">Belongs to the leucine-binding protein family.</text>
</comment>
<dbReference type="OrthoDB" id="9770729at2"/>
<evidence type="ECO:0000256" key="2">
    <source>
        <dbReference type="ARBA" id="ARBA00022729"/>
    </source>
</evidence>
<dbReference type="InterPro" id="IPR028081">
    <property type="entry name" value="Leu-bd"/>
</dbReference>
<dbReference type="Pfam" id="PF13458">
    <property type="entry name" value="Peripla_BP_6"/>
    <property type="match status" value="1"/>
</dbReference>
<dbReference type="InterPro" id="IPR006311">
    <property type="entry name" value="TAT_signal"/>
</dbReference>
<comment type="caution">
    <text evidence="4">The sequence shown here is derived from an EMBL/GenBank/DDBJ whole genome shotgun (WGS) entry which is preliminary data.</text>
</comment>
<keyword evidence="2" id="KW-0732">Signal</keyword>
<sequence>MGKGTKAMQRRSLLGAGLGGLAAAGGAGRPARAEATPGISATEIRFGGTTALSGPVSALGVQCRAVEGVCRMANEQGGIAGRKLSYILYDDGFSPPKTLEQVRRLVEQDRVAFLFNMLGTAPNNAVVRYVNQRKVPHLFLSVNGDKWGDHEAHPWTMGFAPSARTEAQVFARHALAQKPDARFALLYQNDDFGRDYIAGLRDVLGAEYDARVRAASYEVTDPTVDSQLIALQGADVLVSGVTAKFAAMAIRRLHELGARMAHYIPSGASSVAGVIQPAGAERALGTITSAYLKDPNDPAWAGDAGMARYREFMARYLADADIADIYYTYGYTVGLALLQILRQCEGELTRERIMREAANLRGLELPTLLPGIRVDTSPIDYRPLQQLQLVRWDGRMWARFGAVIEGGTG</sequence>
<dbReference type="CDD" id="cd06343">
    <property type="entry name" value="PBP1_ABC_ligand_binding-like"/>
    <property type="match status" value="1"/>
</dbReference>
<protein>
    <submittedName>
        <fullName evidence="4">Branched-chain amino acid ABC transporter substrate-binding protein</fullName>
    </submittedName>
</protein>
<evidence type="ECO:0000259" key="3">
    <source>
        <dbReference type="Pfam" id="PF13458"/>
    </source>
</evidence>
<keyword evidence="5" id="KW-1185">Reference proteome</keyword>
<feature type="domain" description="Leucine-binding protein" evidence="3">
    <location>
        <begin position="43"/>
        <end position="393"/>
    </location>
</feature>
<dbReference type="SUPFAM" id="SSF53822">
    <property type="entry name" value="Periplasmic binding protein-like I"/>
    <property type="match status" value="1"/>
</dbReference>
<dbReference type="EMBL" id="QLIX01000002">
    <property type="protein sequence ID" value="RAI60158.1"/>
    <property type="molecule type" value="Genomic_DNA"/>
</dbReference>
<dbReference type="PANTHER" id="PTHR47235:SF1">
    <property type="entry name" value="BLR6548 PROTEIN"/>
    <property type="match status" value="1"/>
</dbReference>
<proteinExistence type="inferred from homology"/>
<evidence type="ECO:0000256" key="1">
    <source>
        <dbReference type="ARBA" id="ARBA00010062"/>
    </source>
</evidence>
<dbReference type="InterPro" id="IPR028082">
    <property type="entry name" value="Peripla_BP_I"/>
</dbReference>
<reference evidence="5" key="1">
    <citation type="submission" date="2018-06" db="EMBL/GenBank/DDBJ databases">
        <authorList>
            <person name="Khan S.A."/>
        </authorList>
    </citation>
    <scope>NUCLEOTIDE SEQUENCE [LARGE SCALE GENOMIC DNA]</scope>
    <source>
        <strain evidence="5">DB-1506</strain>
    </source>
</reference>
<name>A0A327MJ13_9PROT</name>
<organism evidence="4 5">
    <name type="scientific">Roseicella frigidaeris</name>
    <dbReference type="NCBI Taxonomy" id="2230885"/>
    <lineage>
        <taxon>Bacteria</taxon>
        <taxon>Pseudomonadati</taxon>
        <taxon>Pseudomonadota</taxon>
        <taxon>Alphaproteobacteria</taxon>
        <taxon>Acetobacterales</taxon>
        <taxon>Roseomonadaceae</taxon>
        <taxon>Roseicella</taxon>
    </lineage>
</organism>
<dbReference type="Gene3D" id="3.40.50.2300">
    <property type="match status" value="2"/>
</dbReference>